<evidence type="ECO:0000313" key="2">
    <source>
        <dbReference type="EMBL" id="NMM49982.1"/>
    </source>
</evidence>
<reference evidence="2 3" key="1">
    <citation type="submission" date="2020-04" db="EMBL/GenBank/DDBJ databases">
        <title>Flammeovirgaceae bacterium KN852 isolated from deep sea.</title>
        <authorList>
            <person name="Zhang D.-C."/>
        </authorList>
    </citation>
    <scope>NUCLEOTIDE SEQUENCE [LARGE SCALE GENOMIC DNA]</scope>
    <source>
        <strain evidence="2 3">KN852</strain>
    </source>
</reference>
<proteinExistence type="predicted"/>
<evidence type="ECO:0000259" key="1">
    <source>
        <dbReference type="Pfam" id="PF14088"/>
    </source>
</evidence>
<feature type="domain" description="DUF4268" evidence="1">
    <location>
        <begin position="10"/>
        <end position="144"/>
    </location>
</feature>
<dbReference type="Proteomes" id="UP000559010">
    <property type="component" value="Unassembled WGS sequence"/>
</dbReference>
<evidence type="ECO:0000313" key="3">
    <source>
        <dbReference type="Proteomes" id="UP000559010"/>
    </source>
</evidence>
<gene>
    <name evidence="2" type="ORF">HH304_16365</name>
</gene>
<protein>
    <submittedName>
        <fullName evidence="2">DUF4268 domain-containing protein</fullName>
    </submittedName>
</protein>
<dbReference type="EMBL" id="JABBNU010000010">
    <property type="protein sequence ID" value="NMM49982.1"/>
    <property type="molecule type" value="Genomic_DNA"/>
</dbReference>
<dbReference type="Pfam" id="PF14088">
    <property type="entry name" value="DUF4268"/>
    <property type="match status" value="1"/>
</dbReference>
<organism evidence="2 3">
    <name type="scientific">Marinigracilibium pacificum</name>
    <dbReference type="NCBI Taxonomy" id="2729599"/>
    <lineage>
        <taxon>Bacteria</taxon>
        <taxon>Pseudomonadati</taxon>
        <taxon>Bacteroidota</taxon>
        <taxon>Cytophagia</taxon>
        <taxon>Cytophagales</taxon>
        <taxon>Flammeovirgaceae</taxon>
        <taxon>Marinigracilibium</taxon>
    </lineage>
</organism>
<sequence length="154" mass="17788">MYSKEAASAIRKEFWTKLGQFMKPVPSADGLKVNWINYKTGVKGIRFKLDAKDKLAWCGIAVEHKDADISSLLFDQLVELEKMLESESGEEWILNAPGEYRYGIPQPGYYQVLEGVKIMNENDWPEMISFFKKNLIILDEFWSTANYAFEIFKG</sequence>
<accession>A0A848JAB1</accession>
<dbReference type="RefSeq" id="WP_169683661.1">
    <property type="nucleotide sequence ID" value="NZ_JABBNU010000010.1"/>
</dbReference>
<dbReference type="InterPro" id="IPR025364">
    <property type="entry name" value="DUF4268"/>
</dbReference>
<comment type="caution">
    <text evidence="2">The sequence shown here is derived from an EMBL/GenBank/DDBJ whole genome shotgun (WGS) entry which is preliminary data.</text>
</comment>
<keyword evidence="3" id="KW-1185">Reference proteome</keyword>
<name>A0A848JAB1_9BACT</name>
<dbReference type="AlphaFoldDB" id="A0A848JAB1"/>